<dbReference type="Proteomes" id="UP000249638">
    <property type="component" value="Unassembled WGS sequence"/>
</dbReference>
<protein>
    <submittedName>
        <fullName evidence="4">Bifunctional non-homologous end joining protein LigD</fullName>
    </submittedName>
</protein>
<dbReference type="Gene3D" id="3.30.1490.70">
    <property type="match status" value="1"/>
</dbReference>
<dbReference type="GO" id="GO:0006310">
    <property type="term" value="P:DNA recombination"/>
    <property type="evidence" value="ECO:0007669"/>
    <property type="project" value="InterPro"/>
</dbReference>
<dbReference type="PANTHER" id="PTHR45674:SF4">
    <property type="entry name" value="DNA LIGASE 1"/>
    <property type="match status" value="1"/>
</dbReference>
<dbReference type="GO" id="GO:0003910">
    <property type="term" value="F:DNA ligase (ATP) activity"/>
    <property type="evidence" value="ECO:0007669"/>
    <property type="project" value="InterPro"/>
</dbReference>
<keyword evidence="5" id="KW-1185">Reference proteome</keyword>
<dbReference type="GO" id="GO:0006281">
    <property type="term" value="P:DNA repair"/>
    <property type="evidence" value="ECO:0007669"/>
    <property type="project" value="InterPro"/>
</dbReference>
<dbReference type="CDD" id="cd07906">
    <property type="entry name" value="Adenylation_DNA_ligase_LigD_LigC"/>
    <property type="match status" value="1"/>
</dbReference>
<dbReference type="PANTHER" id="PTHR45674">
    <property type="entry name" value="DNA LIGASE 1/3 FAMILY MEMBER"/>
    <property type="match status" value="1"/>
</dbReference>
<keyword evidence="2" id="KW-0436">Ligase</keyword>
<comment type="similarity">
    <text evidence="1">Belongs to the ATP-dependent DNA ligase family.</text>
</comment>
<reference evidence="4" key="1">
    <citation type="submission" date="2018-06" db="EMBL/GenBank/DDBJ databases">
        <title>Genomic Encyclopedia of Type Strains, Phase IV (KMG-V): Genome sequencing to study the core and pangenomes of soil and plant-associated prokaryotes.</title>
        <authorList>
            <person name="Whitman W."/>
        </authorList>
    </citation>
    <scope>NUCLEOTIDE SEQUENCE [LARGE SCALE GENOMIC DNA]</scope>
    <source>
        <strain evidence="4">MLR2-44</strain>
    </source>
</reference>
<name>A0A2W7P9K5_9BURK</name>
<dbReference type="Pfam" id="PF01068">
    <property type="entry name" value="DNA_ligase_A_M"/>
    <property type="match status" value="1"/>
</dbReference>
<evidence type="ECO:0000259" key="3">
    <source>
        <dbReference type="PROSITE" id="PS50160"/>
    </source>
</evidence>
<evidence type="ECO:0000256" key="2">
    <source>
        <dbReference type="ARBA" id="ARBA00022598"/>
    </source>
</evidence>
<evidence type="ECO:0000256" key="1">
    <source>
        <dbReference type="ARBA" id="ARBA00007572"/>
    </source>
</evidence>
<dbReference type="AlphaFoldDB" id="A0A2W7P9K5"/>
<proteinExistence type="inferred from homology"/>
<sequence length="210" mass="23381">MASSKPAAPTLAELRPMLLCERKTIPRGPGWHFEIKYDGYRLLATTGDTPQLKSRNGANATTWFPELVDALATLPAGYILDGEVCVLDDIGKSDFERLHKRARRKGWYRGADAVAYCVFDLLVGKQKDLRGQPIERRKAALQKLLTSLPPGMLYVADVDDGEWLYGHALALGLEGVVGKRAGSVYRSGKRSRDWMKIKRPGAVPAKRFQR</sequence>
<gene>
    <name evidence="4" type="ORF">C7416_102233</name>
</gene>
<comment type="caution">
    <text evidence="4">The sequence shown here is derived from an EMBL/GenBank/DDBJ whole genome shotgun (WGS) entry which is preliminary data.</text>
</comment>
<dbReference type="PROSITE" id="PS50160">
    <property type="entry name" value="DNA_LIGASE_A3"/>
    <property type="match status" value="1"/>
</dbReference>
<dbReference type="EMBL" id="QKZN01000002">
    <property type="protein sequence ID" value="PZX32073.1"/>
    <property type="molecule type" value="Genomic_DNA"/>
</dbReference>
<evidence type="ECO:0000313" key="4">
    <source>
        <dbReference type="EMBL" id="PZX32073.1"/>
    </source>
</evidence>
<accession>A0A2W7P9K5</accession>
<dbReference type="InterPro" id="IPR012310">
    <property type="entry name" value="DNA_ligase_ATP-dep_cent"/>
</dbReference>
<dbReference type="SUPFAM" id="SSF56091">
    <property type="entry name" value="DNA ligase/mRNA capping enzyme, catalytic domain"/>
    <property type="match status" value="1"/>
</dbReference>
<organism evidence="4 5">
    <name type="scientific">Cupriavidus phytorum</name>
    <dbReference type="NCBI Taxonomy" id="3024399"/>
    <lineage>
        <taxon>Bacteria</taxon>
        <taxon>Pseudomonadati</taxon>
        <taxon>Pseudomonadota</taxon>
        <taxon>Betaproteobacteria</taxon>
        <taxon>Burkholderiales</taxon>
        <taxon>Burkholderiaceae</taxon>
        <taxon>Cupriavidus</taxon>
    </lineage>
</organism>
<dbReference type="GO" id="GO:0005524">
    <property type="term" value="F:ATP binding"/>
    <property type="evidence" value="ECO:0007669"/>
    <property type="project" value="InterPro"/>
</dbReference>
<dbReference type="Gene3D" id="3.30.470.30">
    <property type="entry name" value="DNA ligase/mRNA capping enzyme"/>
    <property type="match status" value="1"/>
</dbReference>
<evidence type="ECO:0000313" key="5">
    <source>
        <dbReference type="Proteomes" id="UP000249638"/>
    </source>
</evidence>
<dbReference type="InterPro" id="IPR050191">
    <property type="entry name" value="ATP-dep_DNA_ligase"/>
</dbReference>
<feature type="domain" description="ATP-dependent DNA ligase family profile" evidence="3">
    <location>
        <begin position="114"/>
        <end position="199"/>
    </location>
</feature>